<feature type="transmembrane region" description="Helical" evidence="1">
    <location>
        <begin position="49"/>
        <end position="69"/>
    </location>
</feature>
<dbReference type="RefSeq" id="WP_311161241.1">
    <property type="nucleotide sequence ID" value="NZ_JAVQLW010000002.1"/>
</dbReference>
<accession>A0ABU2HUT5</accession>
<keyword evidence="1" id="KW-0812">Transmembrane</keyword>
<name>A0ABU2HUT5_9RHOB</name>
<gene>
    <name evidence="3" type="ORF">RGQ15_14730</name>
</gene>
<organism evidence="3 4">
    <name type="scientific">Paracoccus aurantius</name>
    <dbReference type="NCBI Taxonomy" id="3073814"/>
    <lineage>
        <taxon>Bacteria</taxon>
        <taxon>Pseudomonadati</taxon>
        <taxon>Pseudomonadota</taxon>
        <taxon>Alphaproteobacteria</taxon>
        <taxon>Rhodobacterales</taxon>
        <taxon>Paracoccaceae</taxon>
        <taxon>Paracoccus</taxon>
    </lineage>
</organism>
<comment type="caution">
    <text evidence="3">The sequence shown here is derived from an EMBL/GenBank/DDBJ whole genome shotgun (WGS) entry which is preliminary data.</text>
</comment>
<feature type="transmembrane region" description="Helical" evidence="1">
    <location>
        <begin position="129"/>
        <end position="150"/>
    </location>
</feature>
<evidence type="ECO:0000259" key="2">
    <source>
        <dbReference type="Pfam" id="PF07331"/>
    </source>
</evidence>
<dbReference type="Pfam" id="PF07331">
    <property type="entry name" value="TctB"/>
    <property type="match status" value="1"/>
</dbReference>
<protein>
    <submittedName>
        <fullName evidence="3">Tripartite tricarboxylate transporter TctB family protein</fullName>
    </submittedName>
</protein>
<dbReference type="InterPro" id="IPR009936">
    <property type="entry name" value="DUF1468"/>
</dbReference>
<feature type="transmembrane region" description="Helical" evidence="1">
    <location>
        <begin position="17"/>
        <end position="37"/>
    </location>
</feature>
<evidence type="ECO:0000313" key="4">
    <source>
        <dbReference type="Proteomes" id="UP001269144"/>
    </source>
</evidence>
<sequence length="155" mass="15947">MTAPAPLADRNIPVSELAAGALCIAASGTFLALAFALPDGHSRGDVGPGALPEQIGIFGLLCSAIYLVLTLRGAFPGVKGKFADAPRALASFAIFALGMIVVPWLGLALSLATAAAGLTLLFQGDRRWLRAAATGITLWLIATLLFQRLLGLPLP</sequence>
<evidence type="ECO:0000256" key="1">
    <source>
        <dbReference type="SAM" id="Phobius"/>
    </source>
</evidence>
<evidence type="ECO:0000313" key="3">
    <source>
        <dbReference type="EMBL" id="MDS9468818.1"/>
    </source>
</evidence>
<keyword evidence="1" id="KW-1133">Transmembrane helix</keyword>
<reference evidence="4" key="1">
    <citation type="submission" date="2023-07" db="EMBL/GenBank/DDBJ databases">
        <title>Paracoccus sp. MBLB3053 whole genome sequence.</title>
        <authorList>
            <person name="Hwang C.Y."/>
            <person name="Cho E.-S."/>
            <person name="Seo M.-J."/>
        </authorList>
    </citation>
    <scope>NUCLEOTIDE SEQUENCE [LARGE SCALE GENOMIC DNA]</scope>
    <source>
        <strain evidence="4">MBLB3053</strain>
    </source>
</reference>
<feature type="transmembrane region" description="Helical" evidence="1">
    <location>
        <begin position="89"/>
        <end position="122"/>
    </location>
</feature>
<dbReference type="Proteomes" id="UP001269144">
    <property type="component" value="Unassembled WGS sequence"/>
</dbReference>
<keyword evidence="1" id="KW-0472">Membrane</keyword>
<feature type="domain" description="DUF1468" evidence="2">
    <location>
        <begin position="18"/>
        <end position="155"/>
    </location>
</feature>
<keyword evidence="4" id="KW-1185">Reference proteome</keyword>
<proteinExistence type="predicted"/>
<dbReference type="EMBL" id="JAVQLW010000002">
    <property type="protein sequence ID" value="MDS9468818.1"/>
    <property type="molecule type" value="Genomic_DNA"/>
</dbReference>